<evidence type="ECO:0000313" key="2">
    <source>
        <dbReference type="Proteomes" id="UP000276133"/>
    </source>
</evidence>
<dbReference type="Proteomes" id="UP000276133">
    <property type="component" value="Unassembled WGS sequence"/>
</dbReference>
<evidence type="ECO:0000313" key="1">
    <source>
        <dbReference type="EMBL" id="RNA05497.1"/>
    </source>
</evidence>
<reference evidence="1 2" key="1">
    <citation type="journal article" date="2018" name="Sci. Rep.">
        <title>Genomic signatures of local adaptation to the degree of environmental predictability in rotifers.</title>
        <authorList>
            <person name="Franch-Gras L."/>
            <person name="Hahn C."/>
            <person name="Garcia-Roger E.M."/>
            <person name="Carmona M.J."/>
            <person name="Serra M."/>
            <person name="Gomez A."/>
        </authorList>
    </citation>
    <scope>NUCLEOTIDE SEQUENCE [LARGE SCALE GENOMIC DNA]</scope>
    <source>
        <strain evidence="1">HYR1</strain>
    </source>
</reference>
<dbReference type="AlphaFoldDB" id="A0A3M7Q228"/>
<protein>
    <submittedName>
        <fullName evidence="1">Uncharacterized protein</fullName>
    </submittedName>
</protein>
<comment type="caution">
    <text evidence="1">The sequence shown here is derived from an EMBL/GenBank/DDBJ whole genome shotgun (WGS) entry which is preliminary data.</text>
</comment>
<sequence length="86" mass="10235">MQKKVHTFFVSSLEDDRCFWEVKASYDLRKSDSEKIVDLILSTKTDNDELTIKCELCEKNRLLSKETLYHLCERYGLLAIQYYNCD</sequence>
<proteinExistence type="predicted"/>
<gene>
    <name evidence="1" type="ORF">BpHYR1_018474</name>
</gene>
<dbReference type="EMBL" id="REGN01007703">
    <property type="protein sequence ID" value="RNA05497.1"/>
    <property type="molecule type" value="Genomic_DNA"/>
</dbReference>
<keyword evidence="2" id="KW-1185">Reference proteome</keyword>
<name>A0A3M7Q228_BRAPC</name>
<organism evidence="1 2">
    <name type="scientific">Brachionus plicatilis</name>
    <name type="common">Marine rotifer</name>
    <name type="synonym">Brachionus muelleri</name>
    <dbReference type="NCBI Taxonomy" id="10195"/>
    <lineage>
        <taxon>Eukaryota</taxon>
        <taxon>Metazoa</taxon>
        <taxon>Spiralia</taxon>
        <taxon>Gnathifera</taxon>
        <taxon>Rotifera</taxon>
        <taxon>Eurotatoria</taxon>
        <taxon>Monogononta</taxon>
        <taxon>Pseudotrocha</taxon>
        <taxon>Ploima</taxon>
        <taxon>Brachionidae</taxon>
        <taxon>Brachionus</taxon>
    </lineage>
</organism>
<accession>A0A3M7Q228</accession>